<evidence type="ECO:0000313" key="13">
    <source>
        <dbReference type="Proteomes" id="UP000820977"/>
    </source>
</evidence>
<dbReference type="Proteomes" id="UP000820977">
    <property type="component" value="Unassembled WGS sequence"/>
</dbReference>
<dbReference type="InterPro" id="IPR036942">
    <property type="entry name" value="Beta-barrel_TonB_sf"/>
</dbReference>
<dbReference type="InterPro" id="IPR012910">
    <property type="entry name" value="Plug_dom"/>
</dbReference>
<dbReference type="RefSeq" id="WP_172344381.1">
    <property type="nucleotide sequence ID" value="NZ_CASTNK010000005.1"/>
</dbReference>
<keyword evidence="3 8" id="KW-1134">Transmembrane beta strand</keyword>
<comment type="similarity">
    <text evidence="8 9">Belongs to the TonB-dependent receptor family.</text>
</comment>
<dbReference type="InterPro" id="IPR008969">
    <property type="entry name" value="CarboxyPept-like_regulatory"/>
</dbReference>
<comment type="caution">
    <text evidence="12">The sequence shown here is derived from an EMBL/GenBank/DDBJ whole genome shotgun (WGS) entry which is preliminary data.</text>
</comment>
<evidence type="ECO:0000256" key="8">
    <source>
        <dbReference type="PROSITE-ProRule" id="PRU01360"/>
    </source>
</evidence>
<accession>A0ABX2B0T3</accession>
<comment type="subcellular location">
    <subcellularLocation>
        <location evidence="1 8">Cell outer membrane</location>
        <topology evidence="1 8">Multi-pass membrane protein</topology>
    </subcellularLocation>
</comment>
<evidence type="ECO:0000256" key="9">
    <source>
        <dbReference type="RuleBase" id="RU003357"/>
    </source>
</evidence>
<dbReference type="InterPro" id="IPR023996">
    <property type="entry name" value="TonB-dep_OMP_SusC/RagA"/>
</dbReference>
<organism evidence="12 13">
    <name type="scientific">Xylanibacter caecicola</name>
    <dbReference type="NCBI Taxonomy" id="2736294"/>
    <lineage>
        <taxon>Bacteria</taxon>
        <taxon>Pseudomonadati</taxon>
        <taxon>Bacteroidota</taxon>
        <taxon>Bacteroidia</taxon>
        <taxon>Bacteroidales</taxon>
        <taxon>Prevotellaceae</taxon>
        <taxon>Xylanibacter</taxon>
    </lineage>
</organism>
<dbReference type="Gene3D" id="2.170.130.10">
    <property type="entry name" value="TonB-dependent receptor, plug domain"/>
    <property type="match status" value="1"/>
</dbReference>
<dbReference type="Gene3D" id="2.60.40.1120">
    <property type="entry name" value="Carboxypeptidase-like, regulatory domain"/>
    <property type="match status" value="1"/>
</dbReference>
<evidence type="ECO:0000256" key="5">
    <source>
        <dbReference type="ARBA" id="ARBA00023077"/>
    </source>
</evidence>
<keyword evidence="2 8" id="KW-0813">Transport</keyword>
<dbReference type="Pfam" id="PF07715">
    <property type="entry name" value="Plug"/>
    <property type="match status" value="1"/>
</dbReference>
<keyword evidence="12" id="KW-0675">Receptor</keyword>
<keyword evidence="6 8" id="KW-0472">Membrane</keyword>
<keyword evidence="5 9" id="KW-0798">TonB box</keyword>
<dbReference type="InterPro" id="IPR023997">
    <property type="entry name" value="TonB-dep_OMP_SusC/RagA_CS"/>
</dbReference>
<evidence type="ECO:0000256" key="1">
    <source>
        <dbReference type="ARBA" id="ARBA00004571"/>
    </source>
</evidence>
<dbReference type="SUPFAM" id="SSF49464">
    <property type="entry name" value="Carboxypeptidase regulatory domain-like"/>
    <property type="match status" value="1"/>
</dbReference>
<protein>
    <submittedName>
        <fullName evidence="12">TonB-dependent receptor</fullName>
    </submittedName>
</protein>
<evidence type="ECO:0000256" key="2">
    <source>
        <dbReference type="ARBA" id="ARBA00022448"/>
    </source>
</evidence>
<evidence type="ECO:0000259" key="10">
    <source>
        <dbReference type="Pfam" id="PF00593"/>
    </source>
</evidence>
<name>A0ABX2B0T3_9BACT</name>
<keyword evidence="7 8" id="KW-0998">Cell outer membrane</keyword>
<dbReference type="NCBIfam" id="TIGR04057">
    <property type="entry name" value="SusC_RagA_signa"/>
    <property type="match status" value="1"/>
</dbReference>
<dbReference type="Gene3D" id="2.40.170.20">
    <property type="entry name" value="TonB-dependent receptor, beta-barrel domain"/>
    <property type="match status" value="1"/>
</dbReference>
<evidence type="ECO:0000256" key="3">
    <source>
        <dbReference type="ARBA" id="ARBA00022452"/>
    </source>
</evidence>
<feature type="domain" description="TonB-dependent receptor plug" evidence="11">
    <location>
        <begin position="133"/>
        <end position="257"/>
    </location>
</feature>
<evidence type="ECO:0000256" key="6">
    <source>
        <dbReference type="ARBA" id="ARBA00023136"/>
    </source>
</evidence>
<evidence type="ECO:0000259" key="11">
    <source>
        <dbReference type="Pfam" id="PF07715"/>
    </source>
</evidence>
<dbReference type="InterPro" id="IPR037066">
    <property type="entry name" value="Plug_dom_sf"/>
</dbReference>
<dbReference type="InterPro" id="IPR039426">
    <property type="entry name" value="TonB-dep_rcpt-like"/>
</dbReference>
<evidence type="ECO:0000256" key="4">
    <source>
        <dbReference type="ARBA" id="ARBA00022692"/>
    </source>
</evidence>
<evidence type="ECO:0000313" key="12">
    <source>
        <dbReference type="EMBL" id="NPE24898.1"/>
    </source>
</evidence>
<keyword evidence="13" id="KW-1185">Reference proteome</keyword>
<dbReference type="Pfam" id="PF00593">
    <property type="entry name" value="TonB_dep_Rec_b-barrel"/>
    <property type="match status" value="1"/>
</dbReference>
<dbReference type="EMBL" id="JABKKJ010000005">
    <property type="protein sequence ID" value="NPE24898.1"/>
    <property type="molecule type" value="Genomic_DNA"/>
</dbReference>
<evidence type="ECO:0000256" key="7">
    <source>
        <dbReference type="ARBA" id="ARBA00023237"/>
    </source>
</evidence>
<dbReference type="Pfam" id="PF13715">
    <property type="entry name" value="CarbopepD_reg_2"/>
    <property type="match status" value="1"/>
</dbReference>
<feature type="domain" description="TonB-dependent receptor-like beta-barrel" evidence="10">
    <location>
        <begin position="475"/>
        <end position="873"/>
    </location>
</feature>
<dbReference type="SUPFAM" id="SSF56935">
    <property type="entry name" value="Porins"/>
    <property type="match status" value="1"/>
</dbReference>
<dbReference type="InterPro" id="IPR000531">
    <property type="entry name" value="Beta-barrel_TonB"/>
</dbReference>
<dbReference type="PROSITE" id="PS52016">
    <property type="entry name" value="TONB_DEPENDENT_REC_3"/>
    <property type="match status" value="1"/>
</dbReference>
<proteinExistence type="inferred from homology"/>
<keyword evidence="4 8" id="KW-0812">Transmembrane</keyword>
<reference evidence="12 13" key="1">
    <citation type="submission" date="2020-05" db="EMBL/GenBank/DDBJ databases">
        <title>Distinct polysaccharide utilization as determinants for interspecies competition between intestinal Prevotella spp.</title>
        <authorList>
            <person name="Galvez E.J.C."/>
            <person name="Iljazovic A."/>
            <person name="Strowig T."/>
        </authorList>
    </citation>
    <scope>NUCLEOTIDE SEQUENCE [LARGE SCALE GENOMIC DNA]</scope>
    <source>
        <strain evidence="12 13">PCHR</strain>
    </source>
</reference>
<sequence>MNKKPELLSLCRRGLFEGKQRILLVLLVMILSVTASFAQSINVQGRVIDKNGDPVIGASVIEVGSKGNGTVTDIDGKYSISLKSRSSQISFSAIGYETVKVSVKGRAAIDIEMRDDVNMIDELVVVGYGKLRKSDLTGAMASISSEELMRGTPTDFGSGLQGKIAGVQVNRNDGAPGAGISITIRGANSTSTSTQPLYVIDGIPFETSGTPKSDANSGNNTVDNPLSMINPNDIENIEVLKDASATAIYGSRGANGVVLVTTKQGKAGAQRIEFSANWGVMKISKKIKMLDAYTYANYVNEGVVNGSIYDGLVAGNPAYSGKWSYRYDSDNNLIPESGSYHPLPEDFLTPGWHTDGYGNTEWVEGTNWLDEVTQTGTDQTYNLSISGGSDKSNYAISGNYTNQEGVIKNSGYERYTFRTNVNSNPLKWLKAGLNINFTHSENKFSKTNSYDYSIIRSALIYLPTIYVGDKSDADTYAWLSANPRTYVNTAKDEMVTTNIFTSAYLEARLAPSLSFRQNLGISNINRERDTYYNRETGEGKTAKGRAGKADNWNTHITLESMLTFDKTFGKHHRLNAVAAFTYERSNWGGKSITASNFPTDLTQDYDMSAAMTIDTPTSDRGRSTMVSLLGRVNYTLMDRYIATLSYRRDGSSKFAEGNKFANFASGALAWNISEEKFIKDLNIFSNLKLRVSYGQTGNQALSDYMTMDRVRVANYPLAGSLNGGYTYDTGSGPRNTKLRWETTDQFNVGLDMGFMRNRLSMSMNWYLKETNDLLQTISIPTNTGYRTMWTNSGSVRNTGFELSGNFVVVDTRDWGLEVDANISWNRNRLFNLPADQYASQLWYGASQVFIQRNDMPIGAIYGYVEDGFYDNIAEVRADPMYRTVSDAEAQRMVGEIKYVDVDGDGQLTADRDRVVIGDTNPDYTYGFNISGRWKKLSLSMFFQGTQGNDVYNGNLMMIGMSSIGNITRDAYNTRWTPENASFAKWPRVTTAMTRNMLLSDRYVEDGSYFRLKTVSLEYDFGRIARTVGLRAYFTASNLFTITGYSWFDPDVNAFGTDASRRGVDINSYPNNRSFSFGVKLTL</sequence>
<dbReference type="NCBIfam" id="TIGR04056">
    <property type="entry name" value="OMP_RagA_SusC"/>
    <property type="match status" value="1"/>
</dbReference>
<gene>
    <name evidence="12" type="ORF">HPS54_05095</name>
</gene>